<evidence type="ECO:0000313" key="4">
    <source>
        <dbReference type="Proteomes" id="UP000310158"/>
    </source>
</evidence>
<accession>A0A4V3XD64</accession>
<comment type="caution">
    <text evidence="3">The sequence shown here is derived from an EMBL/GenBank/DDBJ whole genome shotgun (WGS) entry which is preliminary data.</text>
</comment>
<sequence length="92" mass="9573">MNNPKTMVLGWGSLVVGAGVSFYFAKKSINERRKQQDDEGTRPTAKLDWRDRIAQEEQKGAGGGGEGSQTVVGQGGASSPSASTEGTKDGAS</sequence>
<dbReference type="AlphaFoldDB" id="A0A4V3XD64"/>
<feature type="transmembrane region" description="Helical" evidence="2">
    <location>
        <begin position="6"/>
        <end position="25"/>
    </location>
</feature>
<evidence type="ECO:0000313" key="3">
    <source>
        <dbReference type="EMBL" id="THH08493.1"/>
    </source>
</evidence>
<protein>
    <submittedName>
        <fullName evidence="3">Uncharacterized protein</fullName>
    </submittedName>
</protein>
<organism evidence="3 4">
    <name type="scientific">Bondarzewia mesenterica</name>
    <dbReference type="NCBI Taxonomy" id="1095465"/>
    <lineage>
        <taxon>Eukaryota</taxon>
        <taxon>Fungi</taxon>
        <taxon>Dikarya</taxon>
        <taxon>Basidiomycota</taxon>
        <taxon>Agaricomycotina</taxon>
        <taxon>Agaricomycetes</taxon>
        <taxon>Russulales</taxon>
        <taxon>Bondarzewiaceae</taxon>
        <taxon>Bondarzewia</taxon>
    </lineage>
</organism>
<dbReference type="Proteomes" id="UP000310158">
    <property type="component" value="Unassembled WGS sequence"/>
</dbReference>
<keyword evidence="2" id="KW-1133">Transmembrane helix</keyword>
<keyword evidence="2" id="KW-0812">Transmembrane</keyword>
<dbReference type="EMBL" id="SGPL01000693">
    <property type="protein sequence ID" value="THH08493.1"/>
    <property type="molecule type" value="Genomic_DNA"/>
</dbReference>
<dbReference type="PANTHER" id="PTHR41800:SF1">
    <property type="entry name" value="EXPRESSED PROTEIN"/>
    <property type="match status" value="1"/>
</dbReference>
<reference evidence="3 4" key="1">
    <citation type="submission" date="2019-02" db="EMBL/GenBank/DDBJ databases">
        <title>Genome sequencing of the rare red list fungi Bondarzewia mesenterica.</title>
        <authorList>
            <person name="Buettner E."/>
            <person name="Kellner H."/>
        </authorList>
    </citation>
    <scope>NUCLEOTIDE SEQUENCE [LARGE SCALE GENOMIC DNA]</scope>
    <source>
        <strain evidence="3 4">DSM 108281</strain>
    </source>
</reference>
<evidence type="ECO:0000256" key="2">
    <source>
        <dbReference type="SAM" id="Phobius"/>
    </source>
</evidence>
<dbReference type="OrthoDB" id="2559326at2759"/>
<keyword evidence="2" id="KW-0472">Membrane</keyword>
<feature type="compositionally biased region" description="Basic and acidic residues" evidence="1">
    <location>
        <begin position="28"/>
        <end position="59"/>
    </location>
</feature>
<keyword evidence="4" id="KW-1185">Reference proteome</keyword>
<evidence type="ECO:0000256" key="1">
    <source>
        <dbReference type="SAM" id="MobiDB-lite"/>
    </source>
</evidence>
<proteinExistence type="predicted"/>
<feature type="region of interest" description="Disordered" evidence="1">
    <location>
        <begin position="28"/>
        <end position="92"/>
    </location>
</feature>
<dbReference type="PANTHER" id="PTHR41800">
    <property type="entry name" value="EXPRESSED PROTEIN"/>
    <property type="match status" value="1"/>
</dbReference>
<gene>
    <name evidence="3" type="ORF">EW146_g8967</name>
</gene>
<dbReference type="InterPro" id="IPR031833">
    <property type="entry name" value="DUF4748"/>
</dbReference>
<dbReference type="Pfam" id="PF15932">
    <property type="entry name" value="DUF4748"/>
    <property type="match status" value="1"/>
</dbReference>
<name>A0A4V3XD64_9AGAM</name>